<evidence type="ECO:0000256" key="3">
    <source>
        <dbReference type="PROSITE-ProRule" id="PRU00023"/>
    </source>
</evidence>
<keyword evidence="2 3" id="KW-0040">ANK repeat</keyword>
<evidence type="ECO:0000313" key="5">
    <source>
        <dbReference type="Proteomes" id="UP000800041"/>
    </source>
</evidence>
<dbReference type="OrthoDB" id="539213at2759"/>
<dbReference type="SUPFAM" id="SSF48403">
    <property type="entry name" value="Ankyrin repeat"/>
    <property type="match status" value="1"/>
</dbReference>
<dbReference type="InterPro" id="IPR036770">
    <property type="entry name" value="Ankyrin_rpt-contain_sf"/>
</dbReference>
<dbReference type="Pfam" id="PF12796">
    <property type="entry name" value="Ank_2"/>
    <property type="match status" value="1"/>
</dbReference>
<name>A0A6G1H1X4_9PEZI</name>
<dbReference type="PROSITE" id="PS50297">
    <property type="entry name" value="ANK_REP_REGION"/>
    <property type="match status" value="1"/>
</dbReference>
<dbReference type="SMART" id="SM00248">
    <property type="entry name" value="ANK"/>
    <property type="match status" value="1"/>
</dbReference>
<dbReference type="AlphaFoldDB" id="A0A6G1H1X4"/>
<dbReference type="EMBL" id="ML977154">
    <property type="protein sequence ID" value="KAF1987064.1"/>
    <property type="molecule type" value="Genomic_DNA"/>
</dbReference>
<dbReference type="PANTHER" id="PTHR24171">
    <property type="entry name" value="ANKYRIN REPEAT DOMAIN-CONTAINING PROTEIN 39-RELATED"/>
    <property type="match status" value="1"/>
</dbReference>
<accession>A0A6G1H1X4</accession>
<feature type="non-terminal residue" evidence="4">
    <location>
        <position position="64"/>
    </location>
</feature>
<dbReference type="InterPro" id="IPR002110">
    <property type="entry name" value="Ankyrin_rpt"/>
</dbReference>
<feature type="repeat" description="ANK" evidence="3">
    <location>
        <begin position="8"/>
        <end position="40"/>
    </location>
</feature>
<dbReference type="Proteomes" id="UP000800041">
    <property type="component" value="Unassembled WGS sequence"/>
</dbReference>
<feature type="non-terminal residue" evidence="4">
    <location>
        <position position="1"/>
    </location>
</feature>
<keyword evidence="1" id="KW-0677">Repeat</keyword>
<gene>
    <name evidence="4" type="ORF">K402DRAFT_302488</name>
</gene>
<dbReference type="Gene3D" id="1.25.40.20">
    <property type="entry name" value="Ankyrin repeat-containing domain"/>
    <property type="match status" value="1"/>
</dbReference>
<protein>
    <submittedName>
        <fullName evidence="4">Ankyrin</fullName>
    </submittedName>
</protein>
<proteinExistence type="predicted"/>
<dbReference type="PROSITE" id="PS50088">
    <property type="entry name" value="ANK_REPEAT"/>
    <property type="match status" value="1"/>
</dbReference>
<evidence type="ECO:0000256" key="2">
    <source>
        <dbReference type="ARBA" id="ARBA00023043"/>
    </source>
</evidence>
<evidence type="ECO:0000256" key="1">
    <source>
        <dbReference type="ARBA" id="ARBA00022737"/>
    </source>
</evidence>
<keyword evidence="5" id="KW-1185">Reference proteome</keyword>
<organism evidence="4 5">
    <name type="scientific">Aulographum hederae CBS 113979</name>
    <dbReference type="NCBI Taxonomy" id="1176131"/>
    <lineage>
        <taxon>Eukaryota</taxon>
        <taxon>Fungi</taxon>
        <taxon>Dikarya</taxon>
        <taxon>Ascomycota</taxon>
        <taxon>Pezizomycotina</taxon>
        <taxon>Dothideomycetes</taxon>
        <taxon>Pleosporomycetidae</taxon>
        <taxon>Aulographales</taxon>
        <taxon>Aulographaceae</taxon>
    </lineage>
</organism>
<reference evidence="4" key="1">
    <citation type="journal article" date="2020" name="Stud. Mycol.">
        <title>101 Dothideomycetes genomes: a test case for predicting lifestyles and emergence of pathogens.</title>
        <authorList>
            <person name="Haridas S."/>
            <person name="Albert R."/>
            <person name="Binder M."/>
            <person name="Bloem J."/>
            <person name="Labutti K."/>
            <person name="Salamov A."/>
            <person name="Andreopoulos B."/>
            <person name="Baker S."/>
            <person name="Barry K."/>
            <person name="Bills G."/>
            <person name="Bluhm B."/>
            <person name="Cannon C."/>
            <person name="Castanera R."/>
            <person name="Culley D."/>
            <person name="Daum C."/>
            <person name="Ezra D."/>
            <person name="Gonzalez J."/>
            <person name="Henrissat B."/>
            <person name="Kuo A."/>
            <person name="Liang C."/>
            <person name="Lipzen A."/>
            <person name="Lutzoni F."/>
            <person name="Magnuson J."/>
            <person name="Mondo S."/>
            <person name="Nolan M."/>
            <person name="Ohm R."/>
            <person name="Pangilinan J."/>
            <person name="Park H.-J."/>
            <person name="Ramirez L."/>
            <person name="Alfaro M."/>
            <person name="Sun H."/>
            <person name="Tritt A."/>
            <person name="Yoshinaga Y."/>
            <person name="Zwiers L.-H."/>
            <person name="Turgeon B."/>
            <person name="Goodwin S."/>
            <person name="Spatafora J."/>
            <person name="Crous P."/>
            <person name="Grigoriev I."/>
        </authorList>
    </citation>
    <scope>NUCLEOTIDE SEQUENCE</scope>
    <source>
        <strain evidence="4">CBS 113979</strain>
    </source>
</reference>
<sequence>DCNERDSDGRTPLIHAVISGYDKVVELLLQHGARLSEIDRERRTAIHWAVLHRREGILRLLLRH</sequence>
<evidence type="ECO:0000313" key="4">
    <source>
        <dbReference type="EMBL" id="KAF1987064.1"/>
    </source>
</evidence>